<dbReference type="Pfam" id="PF05019">
    <property type="entry name" value="Coq4"/>
    <property type="match status" value="1"/>
</dbReference>
<dbReference type="EMBL" id="JABBJJ010000092">
    <property type="protein sequence ID" value="NMO17241.1"/>
    <property type="molecule type" value="Genomic_DNA"/>
</dbReference>
<proteinExistence type="predicted"/>
<dbReference type="PANTHER" id="PTHR12922:SF7">
    <property type="entry name" value="UBIQUINONE BIOSYNTHESIS PROTEIN COQ4 HOMOLOG, MITOCHONDRIAL"/>
    <property type="match status" value="1"/>
</dbReference>
<protein>
    <recommendedName>
        <fullName evidence="3">Coenzyme Q (Ubiquinone) biosynthesis protein Coq4</fullName>
    </recommendedName>
</protein>
<keyword evidence="2" id="KW-1185">Reference proteome</keyword>
<accession>A0A848LHU6</accession>
<dbReference type="Proteomes" id="UP000518300">
    <property type="component" value="Unassembled WGS sequence"/>
</dbReference>
<reference evidence="1 2" key="1">
    <citation type="submission" date="2020-04" db="EMBL/GenBank/DDBJ databases">
        <title>Draft genome of Pyxidicoccus fallax type strain.</title>
        <authorList>
            <person name="Whitworth D.E."/>
        </authorList>
    </citation>
    <scope>NUCLEOTIDE SEQUENCE [LARGE SCALE GENOMIC DNA]</scope>
    <source>
        <strain evidence="1 2">DSM 14698</strain>
    </source>
</reference>
<evidence type="ECO:0008006" key="3">
    <source>
        <dbReference type="Google" id="ProtNLM"/>
    </source>
</evidence>
<evidence type="ECO:0000313" key="2">
    <source>
        <dbReference type="Proteomes" id="UP000518300"/>
    </source>
</evidence>
<organism evidence="1 2">
    <name type="scientific">Pyxidicoccus fallax</name>
    <dbReference type="NCBI Taxonomy" id="394095"/>
    <lineage>
        <taxon>Bacteria</taxon>
        <taxon>Pseudomonadati</taxon>
        <taxon>Myxococcota</taxon>
        <taxon>Myxococcia</taxon>
        <taxon>Myxococcales</taxon>
        <taxon>Cystobacterineae</taxon>
        <taxon>Myxococcaceae</taxon>
        <taxon>Pyxidicoccus</taxon>
    </lineage>
</organism>
<dbReference type="AlphaFoldDB" id="A0A848LHU6"/>
<dbReference type="GO" id="GO:0006744">
    <property type="term" value="P:ubiquinone biosynthetic process"/>
    <property type="evidence" value="ECO:0007669"/>
    <property type="project" value="InterPro"/>
</dbReference>
<comment type="caution">
    <text evidence="1">The sequence shown here is derived from an EMBL/GenBank/DDBJ whole genome shotgun (WGS) entry which is preliminary data.</text>
</comment>
<sequence>METLVTAPSLNEIARDLVSRRATLGETLPVLSRAEFLAASDAALLAVPGFRQLHAERWDPALPVPEDLTALPEGTLGSCYARYMEHYRLSPDFFPIRSRLGPDATPTQYAVHRLNKCHDFFHVLGSYETSDSDEVAVQSFVFGLAPAALALFLAEAAVHPDIAQARYKHLRDIYSGHIQAQDFERGVAAMSMLGARFESLLEEPLQVLRRRLGISERGSSLLGHRGENSCAGFTSLPFFTVAKAA</sequence>
<name>A0A848LHU6_9BACT</name>
<evidence type="ECO:0000313" key="1">
    <source>
        <dbReference type="EMBL" id="NMO17241.1"/>
    </source>
</evidence>
<dbReference type="InterPro" id="IPR007715">
    <property type="entry name" value="Coq4"/>
</dbReference>
<dbReference type="PANTHER" id="PTHR12922">
    <property type="entry name" value="UBIQUINONE BIOSYNTHESIS PROTEIN"/>
    <property type="match status" value="1"/>
</dbReference>
<gene>
    <name evidence="1" type="ORF">HG543_20600</name>
</gene>